<proteinExistence type="predicted"/>
<organism evidence="1 2">
    <name type="scientific">Bradyrhizobium elkanii</name>
    <dbReference type="NCBI Taxonomy" id="29448"/>
    <lineage>
        <taxon>Bacteria</taxon>
        <taxon>Pseudomonadati</taxon>
        <taxon>Pseudomonadota</taxon>
        <taxon>Alphaproteobacteria</taxon>
        <taxon>Hyphomicrobiales</taxon>
        <taxon>Nitrobacteraceae</taxon>
        <taxon>Bradyrhizobium</taxon>
    </lineage>
</organism>
<protein>
    <submittedName>
        <fullName evidence="1">Uncharacterized protein</fullName>
    </submittedName>
</protein>
<evidence type="ECO:0000313" key="2">
    <source>
        <dbReference type="Proteomes" id="UP001565471"/>
    </source>
</evidence>
<reference evidence="1 2" key="1">
    <citation type="submission" date="2024-07" db="EMBL/GenBank/DDBJ databases">
        <title>Genomic Encyclopedia of Type Strains, Phase V (KMG-V): Genome sequencing to study the core and pangenomes of soil and plant-associated prokaryotes.</title>
        <authorList>
            <person name="Whitman W."/>
        </authorList>
    </citation>
    <scope>NUCLEOTIDE SEQUENCE [LARGE SCALE GENOMIC DNA]</scope>
    <source>
        <strain evidence="1 2">USDA 415</strain>
    </source>
</reference>
<dbReference type="EMBL" id="JBGBZA010000001">
    <property type="protein sequence ID" value="MEY9313469.1"/>
    <property type="molecule type" value="Genomic_DNA"/>
</dbReference>
<accession>A0ABV4EQQ9</accession>
<dbReference type="Proteomes" id="UP001565471">
    <property type="component" value="Unassembled WGS sequence"/>
</dbReference>
<evidence type="ECO:0000313" key="1">
    <source>
        <dbReference type="EMBL" id="MEY9313469.1"/>
    </source>
</evidence>
<dbReference type="RefSeq" id="WP_051003414.1">
    <property type="nucleotide sequence ID" value="NZ_CP126027.1"/>
</dbReference>
<sequence>MSDTRSHPVVRDGGWEALIVAINNDMAHRFEFFRLEPTGQFYLRRLLQDDAVPHRLPAGVLLDPILMIYRMTEAIAVGIAVAKGLGWSDPAVLGFMFRWRKLKGRRLDSWSNPAVYVQGGGAAQQDEVTTFISLPLSTPSSAIPALVKAAAEELFVAFDGTSLSQATYDEQARRLLDRRLT</sequence>
<name>A0ABV4EQQ9_BRAEL</name>
<gene>
    <name evidence="1" type="ORF">ABIF29_000268</name>
</gene>
<comment type="caution">
    <text evidence="1">The sequence shown here is derived from an EMBL/GenBank/DDBJ whole genome shotgun (WGS) entry which is preliminary data.</text>
</comment>
<keyword evidence="2" id="KW-1185">Reference proteome</keyword>